<evidence type="ECO:0000313" key="2">
    <source>
        <dbReference type="EMBL" id="KNF05572.1"/>
    </source>
</evidence>
<feature type="compositionally biased region" description="Polar residues" evidence="1">
    <location>
        <begin position="11"/>
        <end position="21"/>
    </location>
</feature>
<feature type="region of interest" description="Disordered" evidence="1">
    <location>
        <begin position="1"/>
        <end position="21"/>
    </location>
</feature>
<accession>A0A0L0W278</accession>
<comment type="caution">
    <text evidence="2">The sequence shown here is derived from an EMBL/GenBank/DDBJ whole genome shotgun (WGS) entry which is preliminary data.</text>
</comment>
<name>A0A0L0W278_9BASI</name>
<dbReference type="AlphaFoldDB" id="A0A0L0W278"/>
<evidence type="ECO:0000313" key="3">
    <source>
        <dbReference type="Proteomes" id="UP000054564"/>
    </source>
</evidence>
<gene>
    <name evidence="2" type="ORF">PSTG_01382</name>
</gene>
<keyword evidence="3" id="KW-1185">Reference proteome</keyword>
<evidence type="ECO:0000256" key="1">
    <source>
        <dbReference type="SAM" id="MobiDB-lite"/>
    </source>
</evidence>
<dbReference type="EMBL" id="AJIL01000007">
    <property type="protein sequence ID" value="KNF05572.1"/>
    <property type="molecule type" value="Genomic_DNA"/>
</dbReference>
<reference evidence="3" key="1">
    <citation type="submission" date="2014-03" db="EMBL/GenBank/DDBJ databases">
        <title>The Genome Sequence of Puccinia striiformis f. sp. tritici PST-78.</title>
        <authorList>
            <consortium name="The Broad Institute Genome Sequencing Platform"/>
            <person name="Cuomo C."/>
            <person name="Hulbert S."/>
            <person name="Chen X."/>
            <person name="Walker B."/>
            <person name="Young S.K."/>
            <person name="Zeng Q."/>
            <person name="Gargeya S."/>
            <person name="Fitzgerald M."/>
            <person name="Haas B."/>
            <person name="Abouelleil A."/>
            <person name="Alvarado L."/>
            <person name="Arachchi H.M."/>
            <person name="Berlin A.M."/>
            <person name="Chapman S.B."/>
            <person name="Goldberg J."/>
            <person name="Griggs A."/>
            <person name="Gujja S."/>
            <person name="Hansen M."/>
            <person name="Howarth C."/>
            <person name="Imamovic A."/>
            <person name="Larimer J."/>
            <person name="McCowan C."/>
            <person name="Montmayeur A."/>
            <person name="Murphy C."/>
            <person name="Neiman D."/>
            <person name="Pearson M."/>
            <person name="Priest M."/>
            <person name="Roberts A."/>
            <person name="Saif S."/>
            <person name="Shea T."/>
            <person name="Sisk P."/>
            <person name="Sykes S."/>
            <person name="Wortman J."/>
            <person name="Nusbaum C."/>
            <person name="Birren B."/>
        </authorList>
    </citation>
    <scope>NUCLEOTIDE SEQUENCE [LARGE SCALE GENOMIC DNA]</scope>
    <source>
        <strain evidence="3">race PST-78</strain>
    </source>
</reference>
<sequence length="79" mass="8613">MSRSEKAKSSLLITANSTSANKRNRIDEIDRLALHQRITDIPTGESAEGHSTENATLEDSERTTKSIGSSLATRIETGR</sequence>
<protein>
    <submittedName>
        <fullName evidence="2">Uncharacterized protein</fullName>
    </submittedName>
</protein>
<dbReference type="Proteomes" id="UP000054564">
    <property type="component" value="Unassembled WGS sequence"/>
</dbReference>
<feature type="region of interest" description="Disordered" evidence="1">
    <location>
        <begin position="41"/>
        <end position="79"/>
    </location>
</feature>
<organism evidence="2 3">
    <name type="scientific">Puccinia striiformis f. sp. tritici PST-78</name>
    <dbReference type="NCBI Taxonomy" id="1165861"/>
    <lineage>
        <taxon>Eukaryota</taxon>
        <taxon>Fungi</taxon>
        <taxon>Dikarya</taxon>
        <taxon>Basidiomycota</taxon>
        <taxon>Pucciniomycotina</taxon>
        <taxon>Pucciniomycetes</taxon>
        <taxon>Pucciniales</taxon>
        <taxon>Pucciniaceae</taxon>
        <taxon>Puccinia</taxon>
    </lineage>
</organism>
<proteinExistence type="predicted"/>